<reference evidence="1" key="1">
    <citation type="journal article" date="2020" name="Stud. Mycol.">
        <title>101 Dothideomycetes genomes: a test case for predicting lifestyles and emergence of pathogens.</title>
        <authorList>
            <person name="Haridas S."/>
            <person name="Albert R."/>
            <person name="Binder M."/>
            <person name="Bloem J."/>
            <person name="Labutti K."/>
            <person name="Salamov A."/>
            <person name="Andreopoulos B."/>
            <person name="Baker S."/>
            <person name="Barry K."/>
            <person name="Bills G."/>
            <person name="Bluhm B."/>
            <person name="Cannon C."/>
            <person name="Castanera R."/>
            <person name="Culley D."/>
            <person name="Daum C."/>
            <person name="Ezra D."/>
            <person name="Gonzalez J."/>
            <person name="Henrissat B."/>
            <person name="Kuo A."/>
            <person name="Liang C."/>
            <person name="Lipzen A."/>
            <person name="Lutzoni F."/>
            <person name="Magnuson J."/>
            <person name="Mondo S."/>
            <person name="Nolan M."/>
            <person name="Ohm R."/>
            <person name="Pangilinan J."/>
            <person name="Park H.-J."/>
            <person name="Ramirez L."/>
            <person name="Alfaro M."/>
            <person name="Sun H."/>
            <person name="Tritt A."/>
            <person name="Yoshinaga Y."/>
            <person name="Zwiers L.-H."/>
            <person name="Turgeon B."/>
            <person name="Goodwin S."/>
            <person name="Spatafora J."/>
            <person name="Crous P."/>
            <person name="Grigoriev I."/>
        </authorList>
    </citation>
    <scope>NUCLEOTIDE SEQUENCE</scope>
    <source>
        <strain evidence="1">CBS 130266</strain>
    </source>
</reference>
<evidence type="ECO:0000313" key="2">
    <source>
        <dbReference type="Proteomes" id="UP000800235"/>
    </source>
</evidence>
<organism evidence="1 2">
    <name type="scientific">Tothia fuscella</name>
    <dbReference type="NCBI Taxonomy" id="1048955"/>
    <lineage>
        <taxon>Eukaryota</taxon>
        <taxon>Fungi</taxon>
        <taxon>Dikarya</taxon>
        <taxon>Ascomycota</taxon>
        <taxon>Pezizomycotina</taxon>
        <taxon>Dothideomycetes</taxon>
        <taxon>Pleosporomycetidae</taxon>
        <taxon>Venturiales</taxon>
        <taxon>Cylindrosympodiaceae</taxon>
        <taxon>Tothia</taxon>
    </lineage>
</organism>
<dbReference type="EMBL" id="MU007091">
    <property type="protein sequence ID" value="KAF2422401.1"/>
    <property type="molecule type" value="Genomic_DNA"/>
</dbReference>
<proteinExistence type="predicted"/>
<sequence>MADPIGTAMAVGHLLKRAYNFYDACRAAPSEFKAAARHAKCMALVLESIDADLIQNKQSSFHQRGSIAQARRAQLKTHIRACKNHLTTLELLLKDYRRHTVGWAVSGKAKVMAAQADLMMATTELNTFMTAQGLNVLGRVEIMLALIMKRLDINYPSMSSTDRRRRKKLAGAWVAGQFISKMRRVLSGVRRQKRGTGGQKRRPHSSLRPIIRMNTSPNLKTRKILVEDYVKIVLNDGTYKAITDVKSNSHYECWRVAKSSTPFSPGVYGAEKQHRRGQLEIREMASAFAGAGGNRLVGPQDGSAKYVQRLKRKSPCEWEFVAGRIESKEVSGVVINQRAMIIVKRRK</sequence>
<dbReference type="AlphaFoldDB" id="A0A9P4NI17"/>
<dbReference type="OrthoDB" id="3937014at2759"/>
<protein>
    <submittedName>
        <fullName evidence="1">Uncharacterized protein</fullName>
    </submittedName>
</protein>
<name>A0A9P4NI17_9PEZI</name>
<accession>A0A9P4NI17</accession>
<comment type="caution">
    <text evidence="1">The sequence shown here is derived from an EMBL/GenBank/DDBJ whole genome shotgun (WGS) entry which is preliminary data.</text>
</comment>
<keyword evidence="2" id="KW-1185">Reference proteome</keyword>
<dbReference type="Proteomes" id="UP000800235">
    <property type="component" value="Unassembled WGS sequence"/>
</dbReference>
<evidence type="ECO:0000313" key="1">
    <source>
        <dbReference type="EMBL" id="KAF2422401.1"/>
    </source>
</evidence>
<gene>
    <name evidence="1" type="ORF">EJ08DRAFT_653183</name>
</gene>